<dbReference type="Pfam" id="PF00004">
    <property type="entry name" value="AAA"/>
    <property type="match status" value="1"/>
</dbReference>
<evidence type="ECO:0000256" key="5">
    <source>
        <dbReference type="ARBA" id="ARBA00022840"/>
    </source>
</evidence>
<sequence>MSKGKETATASAGHDNLPWVEKYRPSSLDDISGQESIVATVKKFLAADRLPHMLFYGPPGTGKTSTILAIAREIYGRAYKGSVLELNASDDRGIDVVREQIKLFASTKQMFSKNKMKLIILDEADAMTQAAQNALRRIMEKYTSNTRFCILANYSHKLTPAILSRCTRFRFSPLSDEAVRSQVQKVVQSESLSVDDGAIDALVDLSKGDMRRALNVLQACAASKEEFEPITTNMVYACVGAPRPQDLEGILEHIMSKEWVEAYDEVMKAKALHGLALQDLLTGLANIIEGLELTPAARIAMLDEMAQIEYRLSGGGNEKIQTSAVIGAIKKGLELQT</sequence>
<evidence type="ECO:0000256" key="2">
    <source>
        <dbReference type="ARBA" id="ARBA00005378"/>
    </source>
</evidence>
<dbReference type="GO" id="GO:0016887">
    <property type="term" value="F:ATP hydrolysis activity"/>
    <property type="evidence" value="ECO:0007669"/>
    <property type="project" value="EnsemblFungi"/>
</dbReference>
<dbReference type="Pfam" id="PF08542">
    <property type="entry name" value="Rep_fac_C"/>
    <property type="match status" value="1"/>
</dbReference>
<dbReference type="SMART" id="SM00382">
    <property type="entry name" value="AAA"/>
    <property type="match status" value="1"/>
</dbReference>
<gene>
    <name evidence="8" type="ORF">CANCADRAFT_97161</name>
</gene>
<reference evidence="9" key="1">
    <citation type="submission" date="2016-02" db="EMBL/GenBank/DDBJ databases">
        <title>Comparative genomics of biotechnologically important yeasts.</title>
        <authorList>
            <consortium name="DOE Joint Genome Institute"/>
            <person name="Riley R."/>
            <person name="Haridas S."/>
            <person name="Wolfe K.H."/>
            <person name="Lopes M.R."/>
            <person name="Hittinger C.T."/>
            <person name="Goker M."/>
            <person name="Salamov A."/>
            <person name="Wisecaver J."/>
            <person name="Long T.M."/>
            <person name="Aerts A.L."/>
            <person name="Barry K."/>
            <person name="Choi C."/>
            <person name="Clum A."/>
            <person name="Coughlan A.Y."/>
            <person name="Deshpande S."/>
            <person name="Douglass A.P."/>
            <person name="Hanson S.J."/>
            <person name="Klenk H.-P."/>
            <person name="Labutti K."/>
            <person name="Lapidus A."/>
            <person name="Lindquist E."/>
            <person name="Lipzen A."/>
            <person name="Meier-Kolthoff J.P."/>
            <person name="Ohm R.A."/>
            <person name="Otillar R.P."/>
            <person name="Pangilinan J."/>
            <person name="Peng Y."/>
            <person name="Rokas A."/>
            <person name="Rosa C.A."/>
            <person name="Scheuner C."/>
            <person name="Sibirny A.A."/>
            <person name="Slot J.C."/>
            <person name="Stielow J.B."/>
            <person name="Sun H."/>
            <person name="Kurtzman C.P."/>
            <person name="Blackwell M."/>
            <person name="Jeffries T.W."/>
            <person name="Grigoriev I.V."/>
        </authorList>
    </citation>
    <scope>NUCLEOTIDE SEQUENCE [LARGE SCALE GENOMIC DNA]</scope>
    <source>
        <strain evidence="9">NRRL Y-17796</strain>
    </source>
</reference>
<dbReference type="GO" id="GO:0005524">
    <property type="term" value="F:ATP binding"/>
    <property type="evidence" value="ECO:0007669"/>
    <property type="project" value="UniProtKB-KW"/>
</dbReference>
<keyword evidence="5" id="KW-0067">ATP-binding</keyword>
<evidence type="ECO:0000256" key="4">
    <source>
        <dbReference type="ARBA" id="ARBA00022741"/>
    </source>
</evidence>
<dbReference type="FunFam" id="1.20.272.10:FF:000004">
    <property type="entry name" value="Replication factor C subunit 5"/>
    <property type="match status" value="1"/>
</dbReference>
<dbReference type="InterPro" id="IPR047854">
    <property type="entry name" value="RFC_lid"/>
</dbReference>
<dbReference type="Proteomes" id="UP000095023">
    <property type="component" value="Unassembled WGS sequence"/>
</dbReference>
<keyword evidence="9" id="KW-1185">Reference proteome</keyword>
<dbReference type="GO" id="GO:0031390">
    <property type="term" value="C:Ctf18 RFC-like complex"/>
    <property type="evidence" value="ECO:0007669"/>
    <property type="project" value="EnsemblFungi"/>
</dbReference>
<evidence type="ECO:0000256" key="1">
    <source>
        <dbReference type="ARBA" id="ARBA00004123"/>
    </source>
</evidence>
<dbReference type="GO" id="GO:0005663">
    <property type="term" value="C:DNA replication factor C complex"/>
    <property type="evidence" value="ECO:0007669"/>
    <property type="project" value="EnsemblFungi"/>
</dbReference>
<dbReference type="OrthoDB" id="4199794at2759"/>
<dbReference type="InterPro" id="IPR050238">
    <property type="entry name" value="DNA_Rep/Repair_Clamp_Loader"/>
</dbReference>
<organism evidence="8 9">
    <name type="scientific">Tortispora caseinolytica NRRL Y-17796</name>
    <dbReference type="NCBI Taxonomy" id="767744"/>
    <lineage>
        <taxon>Eukaryota</taxon>
        <taxon>Fungi</taxon>
        <taxon>Dikarya</taxon>
        <taxon>Ascomycota</taxon>
        <taxon>Saccharomycotina</taxon>
        <taxon>Trigonopsidomycetes</taxon>
        <taxon>Trigonopsidales</taxon>
        <taxon>Trigonopsidaceae</taxon>
        <taxon>Tortispora</taxon>
    </lineage>
</organism>
<dbReference type="GO" id="GO:0031391">
    <property type="term" value="C:Elg1 RFC-like complex"/>
    <property type="evidence" value="ECO:0007669"/>
    <property type="project" value="EnsemblFungi"/>
</dbReference>
<dbReference type="Gene3D" id="1.20.272.10">
    <property type="match status" value="1"/>
</dbReference>
<dbReference type="GO" id="GO:0005829">
    <property type="term" value="C:cytosol"/>
    <property type="evidence" value="ECO:0007669"/>
    <property type="project" value="EnsemblFungi"/>
</dbReference>
<dbReference type="SUPFAM" id="SSF48019">
    <property type="entry name" value="post-AAA+ oligomerization domain-like"/>
    <property type="match status" value="1"/>
</dbReference>
<evidence type="ECO:0000313" key="8">
    <source>
        <dbReference type="EMBL" id="ODV89886.1"/>
    </source>
</evidence>
<dbReference type="PANTHER" id="PTHR11669:SF9">
    <property type="entry name" value="REPLICATION FACTOR C SUBUNIT 5"/>
    <property type="match status" value="1"/>
</dbReference>
<comment type="similarity">
    <text evidence="2">Belongs to the activator 1 small subunits family.</text>
</comment>
<dbReference type="InterPro" id="IPR013748">
    <property type="entry name" value="Rep_factorC_C"/>
</dbReference>
<dbReference type="Gene3D" id="3.40.50.300">
    <property type="entry name" value="P-loop containing nucleotide triphosphate hydrolases"/>
    <property type="match status" value="1"/>
</dbReference>
<dbReference type="FunFam" id="3.40.50.300:FF:000129">
    <property type="entry name" value="Replication factor C subunit 5"/>
    <property type="match status" value="1"/>
</dbReference>
<dbReference type="SUPFAM" id="SSF52540">
    <property type="entry name" value="P-loop containing nucleoside triphosphate hydrolases"/>
    <property type="match status" value="1"/>
</dbReference>
<dbReference type="InterPro" id="IPR008921">
    <property type="entry name" value="DNA_pol3_clamp-load_cplx_C"/>
</dbReference>
<comment type="subcellular location">
    <subcellularLocation>
        <location evidence="1">Nucleus</location>
    </subcellularLocation>
</comment>
<dbReference type="CDD" id="cd00009">
    <property type="entry name" value="AAA"/>
    <property type="match status" value="1"/>
</dbReference>
<evidence type="ECO:0000313" key="9">
    <source>
        <dbReference type="Proteomes" id="UP000095023"/>
    </source>
</evidence>
<keyword evidence="6" id="KW-0539">Nucleus</keyword>
<evidence type="ECO:0000259" key="7">
    <source>
        <dbReference type="SMART" id="SM00382"/>
    </source>
</evidence>
<dbReference type="AlphaFoldDB" id="A0A1E4TDN9"/>
<dbReference type="CDD" id="cd18140">
    <property type="entry name" value="HLD_clamp_RFC"/>
    <property type="match status" value="1"/>
</dbReference>
<name>A0A1E4TDN9_9ASCO</name>
<accession>A0A1E4TDN9</accession>
<dbReference type="Pfam" id="PF21960">
    <property type="entry name" value="RCF1-5-like_lid"/>
    <property type="match status" value="1"/>
</dbReference>
<dbReference type="InterPro" id="IPR003593">
    <property type="entry name" value="AAA+_ATPase"/>
</dbReference>
<proteinExistence type="inferred from homology"/>
<dbReference type="GO" id="GO:0006272">
    <property type="term" value="P:leading strand elongation"/>
    <property type="evidence" value="ECO:0007669"/>
    <property type="project" value="EnsemblFungi"/>
</dbReference>
<dbReference type="GO" id="GO:0003677">
    <property type="term" value="F:DNA binding"/>
    <property type="evidence" value="ECO:0007669"/>
    <property type="project" value="InterPro"/>
</dbReference>
<dbReference type="GO" id="GO:0006281">
    <property type="term" value="P:DNA repair"/>
    <property type="evidence" value="ECO:0007669"/>
    <property type="project" value="TreeGrafter"/>
</dbReference>
<keyword evidence="4" id="KW-0547">Nucleotide-binding</keyword>
<evidence type="ECO:0000256" key="6">
    <source>
        <dbReference type="ARBA" id="ARBA00023242"/>
    </source>
</evidence>
<feature type="domain" description="AAA+ ATPase" evidence="7">
    <location>
        <begin position="49"/>
        <end position="177"/>
    </location>
</feature>
<evidence type="ECO:0000256" key="3">
    <source>
        <dbReference type="ARBA" id="ARBA00022705"/>
    </source>
</evidence>
<dbReference type="InterPro" id="IPR027417">
    <property type="entry name" value="P-loop_NTPase"/>
</dbReference>
<keyword evidence="3" id="KW-0235">DNA replication</keyword>
<dbReference type="InterPro" id="IPR003959">
    <property type="entry name" value="ATPase_AAA_core"/>
</dbReference>
<dbReference type="EMBL" id="KV453842">
    <property type="protein sequence ID" value="ODV89886.1"/>
    <property type="molecule type" value="Genomic_DNA"/>
</dbReference>
<protein>
    <recommendedName>
        <fullName evidence="7">AAA+ ATPase domain-containing protein</fullName>
    </recommendedName>
</protein>
<dbReference type="PANTHER" id="PTHR11669">
    <property type="entry name" value="REPLICATION FACTOR C / DNA POLYMERASE III GAMMA-TAU SUBUNIT"/>
    <property type="match status" value="1"/>
</dbReference>
<dbReference type="GO" id="GO:0003689">
    <property type="term" value="F:DNA clamp loader activity"/>
    <property type="evidence" value="ECO:0007669"/>
    <property type="project" value="EnsemblFungi"/>
</dbReference>
<dbReference type="GO" id="GO:0031389">
    <property type="term" value="C:Rad17 RFC-like complex"/>
    <property type="evidence" value="ECO:0007669"/>
    <property type="project" value="EnsemblFungi"/>
</dbReference>
<dbReference type="NCBIfam" id="NF001679">
    <property type="entry name" value="PRK00440.1"/>
    <property type="match status" value="1"/>
</dbReference>
<dbReference type="Gene3D" id="1.10.8.60">
    <property type="match status" value="1"/>
</dbReference>